<dbReference type="PANTHER" id="PTHR42928:SF5">
    <property type="entry name" value="BLR1237 PROTEIN"/>
    <property type="match status" value="1"/>
</dbReference>
<protein>
    <recommendedName>
        <fullName evidence="4">Tripartite-type tricarboxylate transporter receptor subunit TctC</fullName>
    </recommendedName>
</protein>
<dbReference type="EMBL" id="BJNH01000024">
    <property type="protein sequence ID" value="GEC25394.1"/>
    <property type="molecule type" value="Genomic_DNA"/>
</dbReference>
<dbReference type="PANTHER" id="PTHR42928">
    <property type="entry name" value="TRICARBOXYLATE-BINDING PROTEIN"/>
    <property type="match status" value="1"/>
</dbReference>
<dbReference type="Gene3D" id="3.40.190.150">
    <property type="entry name" value="Bordetella uptake gene, domain 1"/>
    <property type="match status" value="1"/>
</dbReference>
<gene>
    <name evidence="2" type="ORF">PSA01_24230</name>
</gene>
<comment type="caution">
    <text evidence="2">The sequence shown here is derived from an EMBL/GenBank/DDBJ whole genome shotgun (WGS) entry which is preliminary data.</text>
</comment>
<accession>A0ABQ0RXK9</accession>
<keyword evidence="3" id="KW-1185">Reference proteome</keyword>
<dbReference type="Proteomes" id="UP000320693">
    <property type="component" value="Unassembled WGS sequence"/>
</dbReference>
<sequence length="356" mass="37622">MIAAAVLLLGACGVTNTQQARSGTDDGGPFYTADDEITLYVPFAAGDTSDRFSRLFAEHFTAELEGNPSIVIQNVPGGAQKEGMNAYERSEHNGLNMAMSSGGLISSSHFDPEGIQFDLAGYQPVVAFGGGMILYGPGDTGPLDQLATSDRPVFYGGMELNASEAVRVFALEQLGLPRFEPLMGYDGGGAITTAVMRGELTLGNSTSSHYAQNVVPLAEQGEITPHMVQGYVRDGEVVRDPAFPDLPTMPEAYAMLTGQEPSGTGWEAYTAITATQTNLLRTYWMHGDAPEAARTAAADAAAAVAADPAFLEEAATLLAADPEPLVGAELEASVGQIQDLSPETVQWVEDYLDSRR</sequence>
<evidence type="ECO:0000313" key="2">
    <source>
        <dbReference type="EMBL" id="GEC25394.1"/>
    </source>
</evidence>
<organism evidence="2 3">
    <name type="scientific">Pseudonocardia saturnea</name>
    <dbReference type="NCBI Taxonomy" id="33909"/>
    <lineage>
        <taxon>Bacteria</taxon>
        <taxon>Bacillati</taxon>
        <taxon>Actinomycetota</taxon>
        <taxon>Actinomycetes</taxon>
        <taxon>Pseudonocardiales</taxon>
        <taxon>Pseudonocardiaceae</taxon>
        <taxon>Pseudonocardia</taxon>
    </lineage>
</organism>
<dbReference type="InterPro" id="IPR042100">
    <property type="entry name" value="Bug_dom1"/>
</dbReference>
<dbReference type="Gene3D" id="3.40.190.10">
    <property type="entry name" value="Periplasmic binding protein-like II"/>
    <property type="match status" value="1"/>
</dbReference>
<evidence type="ECO:0008006" key="4">
    <source>
        <dbReference type="Google" id="ProtNLM"/>
    </source>
</evidence>
<name>A0ABQ0RXK9_9PSEU</name>
<comment type="similarity">
    <text evidence="1">Belongs to the UPF0065 (bug) family.</text>
</comment>
<dbReference type="InterPro" id="IPR005064">
    <property type="entry name" value="BUG"/>
</dbReference>
<proteinExistence type="inferred from homology"/>
<reference evidence="2 3" key="1">
    <citation type="submission" date="2019-06" db="EMBL/GenBank/DDBJ databases">
        <title>Whole genome shotgun sequence of Pseudonocardia saturnea NBRC 14499.</title>
        <authorList>
            <person name="Hosoyama A."/>
            <person name="Uohara A."/>
            <person name="Ohji S."/>
            <person name="Ichikawa N."/>
        </authorList>
    </citation>
    <scope>NUCLEOTIDE SEQUENCE [LARGE SCALE GENOMIC DNA]</scope>
    <source>
        <strain evidence="2 3">NBRC 14499</strain>
    </source>
</reference>
<evidence type="ECO:0000313" key="3">
    <source>
        <dbReference type="Proteomes" id="UP000320693"/>
    </source>
</evidence>
<evidence type="ECO:0000256" key="1">
    <source>
        <dbReference type="ARBA" id="ARBA00006987"/>
    </source>
</evidence>